<dbReference type="Gene3D" id="3.90.550.20">
    <property type="match status" value="1"/>
</dbReference>
<evidence type="ECO:0000313" key="4">
    <source>
        <dbReference type="EMBL" id="QYF48081.1"/>
    </source>
</evidence>
<keyword evidence="5" id="KW-1185">Reference proteome</keyword>
<dbReference type="EMBL" id="CP075587">
    <property type="protein sequence ID" value="QYF48081.1"/>
    <property type="molecule type" value="Genomic_DNA"/>
</dbReference>
<feature type="signal peptide" evidence="3">
    <location>
        <begin position="1"/>
        <end position="20"/>
    </location>
</feature>
<dbReference type="PANTHER" id="PTHR32385:SF15">
    <property type="entry name" value="INOSITOL PHOSPHOCERAMIDE MANNOSYLTRANSFERASE 1"/>
    <property type="match status" value="1"/>
</dbReference>
<keyword evidence="3" id="KW-0732">Signal</keyword>
<gene>
    <name evidence="4" type="ORF">RHABOEDO_000179</name>
</gene>
<feature type="chain" id="PRO_5046877995" evidence="3">
    <location>
        <begin position="21"/>
        <end position="352"/>
    </location>
</feature>
<dbReference type="Pfam" id="PF04488">
    <property type="entry name" value="Gly_transf_sug"/>
    <property type="match status" value="1"/>
</dbReference>
<dbReference type="Proteomes" id="UP000826014">
    <property type="component" value="Chromosome"/>
</dbReference>
<dbReference type="PANTHER" id="PTHR32385">
    <property type="entry name" value="MANNOSYL PHOSPHORYLINOSITOL CERAMIDE SYNTHASE"/>
    <property type="match status" value="1"/>
</dbReference>
<dbReference type="SUPFAM" id="SSF53448">
    <property type="entry name" value="Nucleotide-diphospho-sugar transferases"/>
    <property type="match status" value="1"/>
</dbReference>
<keyword evidence="2" id="KW-0472">Membrane</keyword>
<organism evidence="4 5">
    <name type="scientific">Candidatus Rhabdochlamydia oedothoracis</name>
    <dbReference type="NCBI Taxonomy" id="2720720"/>
    <lineage>
        <taxon>Bacteria</taxon>
        <taxon>Pseudomonadati</taxon>
        <taxon>Chlamydiota</taxon>
        <taxon>Chlamydiia</taxon>
        <taxon>Parachlamydiales</taxon>
        <taxon>Candidatus Rhabdochlamydiaceae</taxon>
        <taxon>Candidatus Rhabdochlamydia</taxon>
    </lineage>
</organism>
<protein>
    <submittedName>
        <fullName evidence="4">Glycosyltransferase sugar-binding region containing DXD motif</fullName>
    </submittedName>
</protein>
<sequence>MAKCLFIFMMMLFLCPSCYSKKSIVVVDDFESLSGKHTSAWKYIKTKEDFEYLHLFSHIYEQRRHLLKDPGVSYRIPKIIHFIWLGPKPFPLASVENVRMWIAKHPDWEINFWTDRNRPSPCPGMKQRLINSLSFIQLRDYFVISDNFGEQSDLLRYEILFQEGGVYVDHDVKCFKEFDLLNRAYDFYCGIDMPYTSSLPSCICTTNSLIGAKPNHPILKQCMDLLSSSWDTIQEEYHGSDRDSTLNRVLHRTFWLFGEAVKNKNNQGENQDIVFPAYYFDAPRDELAIFARHQYAGSWHETESIFEKMVRKKLVAICKKLNQMYLCFAALGVLNIIGFVGLFLFMRRSLRT</sequence>
<evidence type="ECO:0000256" key="1">
    <source>
        <dbReference type="ARBA" id="ARBA00022679"/>
    </source>
</evidence>
<feature type="transmembrane region" description="Helical" evidence="2">
    <location>
        <begin position="323"/>
        <end position="346"/>
    </location>
</feature>
<evidence type="ECO:0000256" key="3">
    <source>
        <dbReference type="SAM" id="SignalP"/>
    </source>
</evidence>
<reference evidence="4 5" key="1">
    <citation type="journal article" date="2022" name="bioRxiv">
        <title>Ecology and evolution of chlamydial symbionts of arthropods.</title>
        <authorList>
            <person name="Halter T."/>
            <person name="Koestlbacher S."/>
            <person name="Collingro A."/>
            <person name="Sixt B.S."/>
            <person name="Toenshoff E.R."/>
            <person name="Hendrickx F."/>
            <person name="Kostanjsek R."/>
            <person name="Horn M."/>
        </authorList>
    </citation>
    <scope>NUCLEOTIDE SEQUENCE [LARGE SCALE GENOMIC DNA]</scope>
    <source>
        <strain evidence="4">W744xW776</strain>
    </source>
</reference>
<proteinExistence type="predicted"/>
<dbReference type="InterPro" id="IPR029044">
    <property type="entry name" value="Nucleotide-diphossugar_trans"/>
</dbReference>
<dbReference type="InterPro" id="IPR007577">
    <property type="entry name" value="GlycoTrfase_DXD_sugar-bd_CS"/>
</dbReference>
<keyword evidence="1" id="KW-0808">Transferase</keyword>
<dbReference type="RefSeq" id="WP_215216708.1">
    <property type="nucleotide sequence ID" value="NZ_CP075587.1"/>
</dbReference>
<keyword evidence="2" id="KW-0812">Transmembrane</keyword>
<keyword evidence="2" id="KW-1133">Transmembrane helix</keyword>
<dbReference type="InterPro" id="IPR051706">
    <property type="entry name" value="Glycosyltransferase_domain"/>
</dbReference>
<name>A0ABX8UYS7_9BACT</name>
<accession>A0ABX8UYS7</accession>
<evidence type="ECO:0000313" key="5">
    <source>
        <dbReference type="Proteomes" id="UP000826014"/>
    </source>
</evidence>
<evidence type="ECO:0000256" key="2">
    <source>
        <dbReference type="SAM" id="Phobius"/>
    </source>
</evidence>